<protein>
    <submittedName>
        <fullName evidence="1">Reverse transcriptase</fullName>
    </submittedName>
</protein>
<organism evidence="1 2">
    <name type="scientific">Elysia marginata</name>
    <dbReference type="NCBI Taxonomy" id="1093978"/>
    <lineage>
        <taxon>Eukaryota</taxon>
        <taxon>Metazoa</taxon>
        <taxon>Spiralia</taxon>
        <taxon>Lophotrochozoa</taxon>
        <taxon>Mollusca</taxon>
        <taxon>Gastropoda</taxon>
        <taxon>Heterobranchia</taxon>
        <taxon>Euthyneura</taxon>
        <taxon>Panpulmonata</taxon>
        <taxon>Sacoglossa</taxon>
        <taxon>Placobranchoidea</taxon>
        <taxon>Plakobranchidae</taxon>
        <taxon>Elysia</taxon>
    </lineage>
</organism>
<keyword evidence="1" id="KW-0695">RNA-directed DNA polymerase</keyword>
<evidence type="ECO:0000313" key="2">
    <source>
        <dbReference type="Proteomes" id="UP000762676"/>
    </source>
</evidence>
<dbReference type="EMBL" id="BMAT01002811">
    <property type="protein sequence ID" value="GFS14643.1"/>
    <property type="molecule type" value="Genomic_DNA"/>
</dbReference>
<reference evidence="1 2" key="1">
    <citation type="journal article" date="2021" name="Elife">
        <title>Chloroplast acquisition without the gene transfer in kleptoplastic sea slugs, Plakobranchus ocellatus.</title>
        <authorList>
            <person name="Maeda T."/>
            <person name="Takahashi S."/>
            <person name="Yoshida T."/>
            <person name="Shimamura S."/>
            <person name="Takaki Y."/>
            <person name="Nagai Y."/>
            <person name="Toyoda A."/>
            <person name="Suzuki Y."/>
            <person name="Arimoto A."/>
            <person name="Ishii H."/>
            <person name="Satoh N."/>
            <person name="Nishiyama T."/>
            <person name="Hasebe M."/>
            <person name="Maruyama T."/>
            <person name="Minagawa J."/>
            <person name="Obokata J."/>
            <person name="Shigenobu S."/>
        </authorList>
    </citation>
    <scope>NUCLEOTIDE SEQUENCE [LARGE SCALE GENOMIC DNA]</scope>
</reference>
<evidence type="ECO:0000313" key="1">
    <source>
        <dbReference type="EMBL" id="GFS14643.1"/>
    </source>
</evidence>
<accession>A0AAV4IVT2</accession>
<proteinExistence type="predicted"/>
<keyword evidence="2" id="KW-1185">Reference proteome</keyword>
<sequence length="128" mass="14482">MLKDSDNPVVKTVQPSIKTDRKWKVSEAIDEAKQCLKMNEENQIKARHCDPFTFNTTVHHGGTCCTIYESRMEQAKKEKYLDLTKELGESGYRVKIMPIEIGVREFAGSSAYNLLSNSQSVATNEPKP</sequence>
<keyword evidence="1" id="KW-0808">Transferase</keyword>
<dbReference type="AlphaFoldDB" id="A0AAV4IVT2"/>
<gene>
    <name evidence="1" type="ORF">ElyMa_001428700</name>
</gene>
<comment type="caution">
    <text evidence="1">The sequence shown here is derived from an EMBL/GenBank/DDBJ whole genome shotgun (WGS) entry which is preliminary data.</text>
</comment>
<dbReference type="GO" id="GO:0003964">
    <property type="term" value="F:RNA-directed DNA polymerase activity"/>
    <property type="evidence" value="ECO:0007669"/>
    <property type="project" value="UniProtKB-KW"/>
</dbReference>
<name>A0AAV4IVT2_9GAST</name>
<dbReference type="Proteomes" id="UP000762676">
    <property type="component" value="Unassembled WGS sequence"/>
</dbReference>
<keyword evidence="1" id="KW-0548">Nucleotidyltransferase</keyword>